<keyword evidence="2" id="KW-1185">Reference proteome</keyword>
<dbReference type="EMBL" id="FNIL01000010">
    <property type="protein sequence ID" value="SDO27451.1"/>
    <property type="molecule type" value="Genomic_DNA"/>
</dbReference>
<dbReference type="AlphaFoldDB" id="A0A1H0I8M3"/>
<proteinExistence type="predicted"/>
<dbReference type="Proteomes" id="UP000198778">
    <property type="component" value="Unassembled WGS sequence"/>
</dbReference>
<evidence type="ECO:0000313" key="2">
    <source>
        <dbReference type="Proteomes" id="UP000198778"/>
    </source>
</evidence>
<gene>
    <name evidence="1" type="ORF">SAMN04488053_11036</name>
</gene>
<dbReference type="OrthoDB" id="9780343at2"/>
<evidence type="ECO:0000313" key="1">
    <source>
        <dbReference type="EMBL" id="SDO27451.1"/>
    </source>
</evidence>
<protein>
    <recommendedName>
        <fullName evidence="3">DUF2225 domain-containing protein</fullName>
    </recommendedName>
</protein>
<dbReference type="STRING" id="745820.SAMN04488053_11036"/>
<dbReference type="RefSeq" id="WP_090843531.1">
    <property type="nucleotide sequence ID" value="NZ_FNIL01000010.1"/>
</dbReference>
<dbReference type="Pfam" id="PF09986">
    <property type="entry name" value="DUF2225"/>
    <property type="match status" value="1"/>
</dbReference>
<organism evidence="1 2">
    <name type="scientific">Alkalicoccus daliensis</name>
    <dbReference type="NCBI Taxonomy" id="745820"/>
    <lineage>
        <taxon>Bacteria</taxon>
        <taxon>Bacillati</taxon>
        <taxon>Bacillota</taxon>
        <taxon>Bacilli</taxon>
        <taxon>Bacillales</taxon>
        <taxon>Bacillaceae</taxon>
        <taxon>Alkalicoccus</taxon>
    </lineage>
</organism>
<reference evidence="2" key="1">
    <citation type="submission" date="2016-10" db="EMBL/GenBank/DDBJ databases">
        <authorList>
            <person name="Varghese N."/>
            <person name="Submissions S."/>
        </authorList>
    </citation>
    <scope>NUCLEOTIDE SEQUENCE [LARGE SCALE GENOMIC DNA]</scope>
    <source>
        <strain evidence="2">CGMCC 1.10369</strain>
    </source>
</reference>
<name>A0A1H0I8M3_9BACI</name>
<accession>A0A1H0I8M3</accession>
<dbReference type="InterPro" id="IPR018708">
    <property type="entry name" value="DUF2225"/>
</dbReference>
<sequence length="230" mass="26956">MNEIPPLYDKETICLMCSAEFETKRLRSRAVRLLKTYNDFYKEYKDPVLNPVLYEVNVCIKCGFAYTDQFEPVKAAEDKELFAEKVTARWNPQNYSLSRTYNQAVKTFKLAVMAGNITNQPAVVMAGLSLKLSWIYRFLGTMEEEKRFKHHAAAYYESSLLNGDFKDKGMSELSLLYLLGELNRQLNQFVKAGQFFSEVLQHEQRHLEPQLLDKAREQWYEAREEMKNTK</sequence>
<evidence type="ECO:0008006" key="3">
    <source>
        <dbReference type="Google" id="ProtNLM"/>
    </source>
</evidence>